<accession>A0A0H5R646</accession>
<name>A0A0H5R646_9EUKA</name>
<dbReference type="EMBL" id="HACM01003257">
    <property type="protein sequence ID" value="CRZ03699.1"/>
    <property type="molecule type" value="Transcribed_RNA"/>
</dbReference>
<feature type="non-terminal residue" evidence="1">
    <location>
        <position position="1"/>
    </location>
</feature>
<proteinExistence type="predicted"/>
<protein>
    <submittedName>
        <fullName evidence="1">Uncharacterized protein</fullName>
    </submittedName>
</protein>
<sequence length="118" mass="13492">GFSVWSLIMAAPDRKSIELGRKLRLSVQVPCPPDESFNASDTTFSAGSLHIGKTGVYRDRSDQPGLNRIHNNSLIKDLDELKVSVFFLHCSRYCLIQQNFIYTSIVRIWPRYPDYCPL</sequence>
<organism evidence="1">
    <name type="scientific">Spongospora subterranea</name>
    <dbReference type="NCBI Taxonomy" id="70186"/>
    <lineage>
        <taxon>Eukaryota</taxon>
        <taxon>Sar</taxon>
        <taxon>Rhizaria</taxon>
        <taxon>Endomyxa</taxon>
        <taxon>Phytomyxea</taxon>
        <taxon>Plasmodiophorida</taxon>
        <taxon>Plasmodiophoridae</taxon>
        <taxon>Spongospora</taxon>
    </lineage>
</organism>
<reference evidence="1" key="1">
    <citation type="submission" date="2015-04" db="EMBL/GenBank/DDBJ databases">
        <title>The genome sequence of the plant pathogenic Rhizarian Plasmodiophora brassicae reveals insights in its biotrophic life cycle and the origin of chitin synthesis.</title>
        <authorList>
            <person name="Schwelm A."/>
            <person name="Fogelqvist J."/>
            <person name="Knaust A."/>
            <person name="Julke S."/>
            <person name="Lilja T."/>
            <person name="Dhandapani V."/>
            <person name="Bonilla-Rosso G."/>
            <person name="Karlsson M."/>
            <person name="Shevchenko A."/>
            <person name="Choi S.R."/>
            <person name="Kim H.G."/>
            <person name="Park J.Y."/>
            <person name="Lim Y.P."/>
            <person name="Ludwig-Muller J."/>
            <person name="Dixelius C."/>
        </authorList>
    </citation>
    <scope>NUCLEOTIDE SEQUENCE</scope>
    <source>
        <tissue evidence="1">Potato root galls</tissue>
    </source>
</reference>
<evidence type="ECO:0000313" key="1">
    <source>
        <dbReference type="EMBL" id="CRZ03699.1"/>
    </source>
</evidence>
<dbReference type="AlphaFoldDB" id="A0A0H5R646"/>